<dbReference type="EMBL" id="VLTM01000033">
    <property type="protein sequence ID" value="KAA0161702.1"/>
    <property type="molecule type" value="Genomic_DNA"/>
</dbReference>
<dbReference type="Proteomes" id="UP000325113">
    <property type="component" value="Unassembled WGS sequence"/>
</dbReference>
<keyword evidence="2" id="KW-0812">Transmembrane</keyword>
<gene>
    <name evidence="3" type="ORF">FNF28_07677</name>
    <name evidence="4" type="ORF">FNF29_03821</name>
    <name evidence="5" type="ORF">FNF31_03645</name>
</gene>
<evidence type="ECO:0000256" key="2">
    <source>
        <dbReference type="SAM" id="Phobius"/>
    </source>
</evidence>
<organism evidence="5 8">
    <name type="scientific">Cafeteria roenbergensis</name>
    <name type="common">Marine flagellate</name>
    <dbReference type="NCBI Taxonomy" id="33653"/>
    <lineage>
        <taxon>Eukaryota</taxon>
        <taxon>Sar</taxon>
        <taxon>Stramenopiles</taxon>
        <taxon>Bigyra</taxon>
        <taxon>Opalozoa</taxon>
        <taxon>Bicosoecida</taxon>
        <taxon>Cafeteriaceae</taxon>
        <taxon>Cafeteria</taxon>
    </lineage>
</organism>
<accession>A0A5A8D856</accession>
<evidence type="ECO:0000256" key="1">
    <source>
        <dbReference type="SAM" id="MobiDB-lite"/>
    </source>
</evidence>
<evidence type="ECO:0000313" key="7">
    <source>
        <dbReference type="Proteomes" id="UP000324907"/>
    </source>
</evidence>
<evidence type="ECO:0000313" key="6">
    <source>
        <dbReference type="Proteomes" id="UP000323011"/>
    </source>
</evidence>
<protein>
    <submittedName>
        <fullName evidence="5">Uncharacterized protein</fullName>
    </submittedName>
</protein>
<dbReference type="Proteomes" id="UP000323011">
    <property type="component" value="Unassembled WGS sequence"/>
</dbReference>
<evidence type="ECO:0000313" key="5">
    <source>
        <dbReference type="EMBL" id="KAA0161702.1"/>
    </source>
</evidence>
<proteinExistence type="predicted"/>
<reference evidence="6 7" key="1">
    <citation type="submission" date="2019-07" db="EMBL/GenBank/DDBJ databases">
        <title>Genomes of Cafeteria roenbergensis.</title>
        <authorList>
            <person name="Fischer M.G."/>
            <person name="Hackl T."/>
            <person name="Roman M."/>
        </authorList>
    </citation>
    <scope>NUCLEOTIDE SEQUENCE [LARGE SCALE GENOMIC DNA]</scope>
    <source>
        <strain evidence="4 6">BVI</strain>
        <strain evidence="5 8">Cflag</strain>
        <strain evidence="3 7">RCC970-E3</strain>
    </source>
</reference>
<dbReference type="AlphaFoldDB" id="A0A5A8D856"/>
<feature type="region of interest" description="Disordered" evidence="1">
    <location>
        <begin position="216"/>
        <end position="267"/>
    </location>
</feature>
<name>A0A5A8D856_CAFRO</name>
<comment type="caution">
    <text evidence="5">The sequence shown here is derived from an EMBL/GenBank/DDBJ whole genome shotgun (WGS) entry which is preliminary data.</text>
</comment>
<keyword evidence="2" id="KW-1133">Transmembrane helix</keyword>
<feature type="compositionally biased region" description="Low complexity" evidence="1">
    <location>
        <begin position="238"/>
        <end position="253"/>
    </location>
</feature>
<feature type="transmembrane region" description="Helical" evidence="2">
    <location>
        <begin position="48"/>
        <end position="77"/>
    </location>
</feature>
<keyword evidence="6" id="KW-1185">Reference proteome</keyword>
<keyword evidence="2" id="KW-0472">Membrane</keyword>
<dbReference type="EMBL" id="VLTN01000020">
    <property type="protein sequence ID" value="KAA0152594.1"/>
    <property type="molecule type" value="Genomic_DNA"/>
</dbReference>
<feature type="transmembrane region" description="Helical" evidence="2">
    <location>
        <begin position="151"/>
        <end position="173"/>
    </location>
</feature>
<dbReference type="EMBL" id="VLTL01000310">
    <property type="protein sequence ID" value="KAA0146425.1"/>
    <property type="molecule type" value="Genomic_DNA"/>
</dbReference>
<feature type="transmembrane region" description="Helical" evidence="2">
    <location>
        <begin position="185"/>
        <end position="208"/>
    </location>
</feature>
<evidence type="ECO:0000313" key="3">
    <source>
        <dbReference type="EMBL" id="KAA0146425.1"/>
    </source>
</evidence>
<evidence type="ECO:0000313" key="4">
    <source>
        <dbReference type="EMBL" id="KAA0152594.1"/>
    </source>
</evidence>
<sequence length="267" mass="27272">MAASDPASGVDTALSGGMRRRPLSASAAGSFGASEVEELIVQEERGFTGLWCGIVTSCLVWLAVGGAIAGWASSLLVGGAKLCTAQNIGQHASDTLQFIVVVTTAIAGVWVLLYEAYASAALFGYKGVTPGRTALVIAQPWFSRYTWLSRALRIFSAVAGVPWTMYVVGAAVAANVFHASCSGSAIALVSVVVVALLLHGALQLTYLLCTPEQASAPPAGTDEAVPTGEDPPLPELVGDGSSQAGASGHGAQDPGSVNTGSGRRRRR</sequence>
<feature type="transmembrane region" description="Helical" evidence="2">
    <location>
        <begin position="98"/>
        <end position="117"/>
    </location>
</feature>
<dbReference type="Proteomes" id="UP000324907">
    <property type="component" value="Unassembled WGS sequence"/>
</dbReference>
<evidence type="ECO:0000313" key="8">
    <source>
        <dbReference type="Proteomes" id="UP000325113"/>
    </source>
</evidence>